<dbReference type="AlphaFoldDB" id="A0A835CH63"/>
<reference evidence="2" key="1">
    <citation type="submission" date="2020-09" db="EMBL/GenBank/DDBJ databases">
        <title>Genome-Enabled Discovery of Anthraquinone Biosynthesis in Senna tora.</title>
        <authorList>
            <person name="Kang S.-H."/>
            <person name="Pandey R.P."/>
            <person name="Lee C.-M."/>
            <person name="Sim J.-S."/>
            <person name="Jeong J.-T."/>
            <person name="Choi B.-S."/>
            <person name="Jung M."/>
            <person name="Ginzburg D."/>
            <person name="Zhao K."/>
            <person name="Won S.Y."/>
            <person name="Oh T.-J."/>
            <person name="Yu Y."/>
            <person name="Kim N.-H."/>
            <person name="Lee O.R."/>
            <person name="Lee T.-H."/>
            <person name="Bashyal P."/>
            <person name="Kim T.-S."/>
            <person name="Lee W.-H."/>
            <person name="Kawkins C."/>
            <person name="Kim C.-K."/>
            <person name="Kim J.S."/>
            <person name="Ahn B.O."/>
            <person name="Rhee S.Y."/>
            <person name="Sohng J.K."/>
        </authorList>
    </citation>
    <scope>NUCLEOTIDE SEQUENCE</scope>
    <source>
        <tissue evidence="2">Leaf</tissue>
    </source>
</reference>
<evidence type="ECO:0000313" key="2">
    <source>
        <dbReference type="EMBL" id="KAF7842024.1"/>
    </source>
</evidence>
<evidence type="ECO:0000313" key="3">
    <source>
        <dbReference type="Proteomes" id="UP000634136"/>
    </source>
</evidence>
<feature type="region of interest" description="Disordered" evidence="1">
    <location>
        <begin position="1"/>
        <end position="51"/>
    </location>
</feature>
<accession>A0A835CH63</accession>
<proteinExistence type="predicted"/>
<name>A0A835CH63_9FABA</name>
<dbReference type="EMBL" id="JAAIUW010000002">
    <property type="protein sequence ID" value="KAF7842024.1"/>
    <property type="molecule type" value="Genomic_DNA"/>
</dbReference>
<keyword evidence="3" id="KW-1185">Reference proteome</keyword>
<sequence>MTDQRPRKEQQQLEKSIPNSAEELKQLPSDHQSHSSIKSTRIPIYNGKRLF</sequence>
<gene>
    <name evidence="2" type="ORF">G2W53_004322</name>
</gene>
<organism evidence="2 3">
    <name type="scientific">Senna tora</name>
    <dbReference type="NCBI Taxonomy" id="362788"/>
    <lineage>
        <taxon>Eukaryota</taxon>
        <taxon>Viridiplantae</taxon>
        <taxon>Streptophyta</taxon>
        <taxon>Embryophyta</taxon>
        <taxon>Tracheophyta</taxon>
        <taxon>Spermatophyta</taxon>
        <taxon>Magnoliopsida</taxon>
        <taxon>eudicotyledons</taxon>
        <taxon>Gunneridae</taxon>
        <taxon>Pentapetalae</taxon>
        <taxon>rosids</taxon>
        <taxon>fabids</taxon>
        <taxon>Fabales</taxon>
        <taxon>Fabaceae</taxon>
        <taxon>Caesalpinioideae</taxon>
        <taxon>Cassia clade</taxon>
        <taxon>Senna</taxon>
    </lineage>
</organism>
<comment type="caution">
    <text evidence="2">The sequence shown here is derived from an EMBL/GenBank/DDBJ whole genome shotgun (WGS) entry which is preliminary data.</text>
</comment>
<feature type="compositionally biased region" description="Basic and acidic residues" evidence="1">
    <location>
        <begin position="1"/>
        <end position="12"/>
    </location>
</feature>
<protein>
    <submittedName>
        <fullName evidence="2">Uncharacterized protein</fullName>
    </submittedName>
</protein>
<evidence type="ECO:0000256" key="1">
    <source>
        <dbReference type="SAM" id="MobiDB-lite"/>
    </source>
</evidence>
<dbReference type="Proteomes" id="UP000634136">
    <property type="component" value="Unassembled WGS sequence"/>
</dbReference>